<feature type="compositionally biased region" description="Polar residues" evidence="1">
    <location>
        <begin position="51"/>
        <end position="61"/>
    </location>
</feature>
<dbReference type="EMBL" id="CATNWA010021867">
    <property type="protein sequence ID" value="CAI9624267.1"/>
    <property type="molecule type" value="Genomic_DNA"/>
</dbReference>
<evidence type="ECO:0000313" key="2">
    <source>
        <dbReference type="EMBL" id="CAI9624267.1"/>
    </source>
</evidence>
<protein>
    <submittedName>
        <fullName evidence="2">Uncharacterized protein</fullName>
    </submittedName>
</protein>
<proteinExistence type="predicted"/>
<comment type="caution">
    <text evidence="2">The sequence shown here is derived from an EMBL/GenBank/DDBJ whole genome shotgun (WGS) entry which is preliminary data.</text>
</comment>
<keyword evidence="3" id="KW-1185">Reference proteome</keyword>
<accession>A0ABN9HR65</accession>
<gene>
    <name evidence="2" type="ORF">SPARVUS_LOCUS16617652</name>
</gene>
<reference evidence="2" key="1">
    <citation type="submission" date="2023-05" db="EMBL/GenBank/DDBJ databases">
        <authorList>
            <person name="Stuckert A."/>
        </authorList>
    </citation>
    <scope>NUCLEOTIDE SEQUENCE</scope>
</reference>
<organism evidence="2 3">
    <name type="scientific">Staurois parvus</name>
    <dbReference type="NCBI Taxonomy" id="386267"/>
    <lineage>
        <taxon>Eukaryota</taxon>
        <taxon>Metazoa</taxon>
        <taxon>Chordata</taxon>
        <taxon>Craniata</taxon>
        <taxon>Vertebrata</taxon>
        <taxon>Euteleostomi</taxon>
        <taxon>Amphibia</taxon>
        <taxon>Batrachia</taxon>
        <taxon>Anura</taxon>
        <taxon>Neobatrachia</taxon>
        <taxon>Ranoidea</taxon>
        <taxon>Ranidae</taxon>
        <taxon>Staurois</taxon>
    </lineage>
</organism>
<name>A0ABN9HR65_9NEOB</name>
<evidence type="ECO:0000313" key="3">
    <source>
        <dbReference type="Proteomes" id="UP001162483"/>
    </source>
</evidence>
<feature type="region of interest" description="Disordered" evidence="1">
    <location>
        <begin position="1"/>
        <end position="61"/>
    </location>
</feature>
<evidence type="ECO:0000256" key="1">
    <source>
        <dbReference type="SAM" id="MobiDB-lite"/>
    </source>
</evidence>
<sequence>MTAGTGPPGIRSFGSPAGTASSGKACGHRVHQARQRALSQLARQRGHQIRYGSSDQQRASS</sequence>
<dbReference type="Proteomes" id="UP001162483">
    <property type="component" value="Unassembled WGS sequence"/>
</dbReference>